<protein>
    <submittedName>
        <fullName evidence="1">Uncharacterized protein</fullName>
    </submittedName>
</protein>
<sequence>MAANGGSALSAGYHLPGGTAGPRFFTAVFLVAFPERLTRPTRDRARLGGAGPKVLIASLACTVWI</sequence>
<comment type="caution">
    <text evidence="1">The sequence shown here is derived from an EMBL/GenBank/DDBJ whole genome shotgun (WGS) entry which is preliminary data.</text>
</comment>
<proteinExistence type="predicted"/>
<evidence type="ECO:0000313" key="2">
    <source>
        <dbReference type="Proteomes" id="UP000736787"/>
    </source>
</evidence>
<organism evidence="1 2">
    <name type="scientific">Phytophthora cactorum</name>
    <dbReference type="NCBI Taxonomy" id="29920"/>
    <lineage>
        <taxon>Eukaryota</taxon>
        <taxon>Sar</taxon>
        <taxon>Stramenopiles</taxon>
        <taxon>Oomycota</taxon>
        <taxon>Peronosporomycetes</taxon>
        <taxon>Peronosporales</taxon>
        <taxon>Peronosporaceae</taxon>
        <taxon>Phytophthora</taxon>
    </lineage>
</organism>
<dbReference type="AlphaFoldDB" id="A0A8T1C406"/>
<accession>A0A8T1C406</accession>
<gene>
    <name evidence="1" type="ORF">PC117_g18448</name>
</gene>
<evidence type="ECO:0000313" key="1">
    <source>
        <dbReference type="EMBL" id="KAG2914032.1"/>
    </source>
</evidence>
<dbReference type="Proteomes" id="UP000736787">
    <property type="component" value="Unassembled WGS sequence"/>
</dbReference>
<name>A0A8T1C406_9STRA</name>
<reference evidence="1" key="1">
    <citation type="submission" date="2018-10" db="EMBL/GenBank/DDBJ databases">
        <title>Effector identification in a new, highly contiguous assembly of the strawberry crown rot pathogen Phytophthora cactorum.</title>
        <authorList>
            <person name="Armitage A.D."/>
            <person name="Nellist C.F."/>
            <person name="Bates H."/>
            <person name="Vickerstaff R.J."/>
            <person name="Harrison R.J."/>
        </authorList>
    </citation>
    <scope>NUCLEOTIDE SEQUENCE</scope>
    <source>
        <strain evidence="1">4040</strain>
    </source>
</reference>
<dbReference type="EMBL" id="RCMK01000745">
    <property type="protein sequence ID" value="KAG2914032.1"/>
    <property type="molecule type" value="Genomic_DNA"/>
</dbReference>